<dbReference type="AlphaFoldDB" id="A0A1U7IM86"/>
<dbReference type="RefSeq" id="WP_073593318.1">
    <property type="nucleotide sequence ID" value="NZ_MRCE01000008.1"/>
</dbReference>
<gene>
    <name evidence="1" type="ORF">NIES2119_09955</name>
</gene>
<proteinExistence type="predicted"/>
<dbReference type="STRING" id="454136.NIES2119_09955"/>
<protein>
    <recommendedName>
        <fullName evidence="3">Peptidoglycan-binding protein</fullName>
    </recommendedName>
</protein>
<comment type="caution">
    <text evidence="1">The sequence shown here is derived from an EMBL/GenBank/DDBJ whole genome shotgun (WGS) entry which is preliminary data.</text>
</comment>
<dbReference type="Proteomes" id="UP000185860">
    <property type="component" value="Unassembled WGS sequence"/>
</dbReference>
<sequence>MALSPRVIQAIIEYCQNQNYKLFTNPGEYNILYVEGMDTEGELNNDSPNQFNDVRVVLNSNFQLCGNWSATTEPGRFYTLNPMNKKGAARIAFGQFKAWSVGNHGNSEPHRALLQVSPVKVFRDANKDGLRTGDAVDEGLFGINQHWGYDLPLDDIRKASAGCLVGRTRQGHQQFMNIITGDVRYHRDRSFVFSTIIIPGDKLKL</sequence>
<accession>A0A1U7IM86</accession>
<evidence type="ECO:0008006" key="3">
    <source>
        <dbReference type="Google" id="ProtNLM"/>
    </source>
</evidence>
<dbReference type="OrthoDB" id="515889at2"/>
<reference evidence="1 2" key="1">
    <citation type="submission" date="2016-11" db="EMBL/GenBank/DDBJ databases">
        <title>Draft Genome Sequences of Nine Cyanobacterial Strains from Diverse Habitats.</title>
        <authorList>
            <person name="Zhu T."/>
            <person name="Hou S."/>
            <person name="Lu X."/>
            <person name="Hess W.R."/>
        </authorList>
    </citation>
    <scope>NUCLEOTIDE SEQUENCE [LARGE SCALE GENOMIC DNA]</scope>
    <source>
        <strain evidence="1 2">IAM M-71</strain>
    </source>
</reference>
<evidence type="ECO:0000313" key="1">
    <source>
        <dbReference type="EMBL" id="OKH38351.1"/>
    </source>
</evidence>
<evidence type="ECO:0000313" key="2">
    <source>
        <dbReference type="Proteomes" id="UP000185860"/>
    </source>
</evidence>
<name>A0A1U7IM86_9CYAN</name>
<dbReference type="EMBL" id="MRCE01000008">
    <property type="protein sequence ID" value="OKH38351.1"/>
    <property type="molecule type" value="Genomic_DNA"/>
</dbReference>
<organism evidence="1 2">
    <name type="scientific">[Phormidium ambiguum] IAM M-71</name>
    <dbReference type="NCBI Taxonomy" id="454136"/>
    <lineage>
        <taxon>Bacteria</taxon>
        <taxon>Bacillati</taxon>
        <taxon>Cyanobacteriota</taxon>
        <taxon>Cyanophyceae</taxon>
        <taxon>Oscillatoriophycideae</taxon>
        <taxon>Aerosakkonematales</taxon>
        <taxon>Aerosakkonemataceae</taxon>
        <taxon>Floridanema</taxon>
    </lineage>
</organism>